<accession>A0A1X7MN94</accession>
<evidence type="ECO:0000313" key="2">
    <source>
        <dbReference type="Proteomes" id="UP000193083"/>
    </source>
</evidence>
<dbReference type="Pfam" id="PF12686">
    <property type="entry name" value="DUF3800"/>
    <property type="match status" value="1"/>
</dbReference>
<proteinExistence type="predicted"/>
<dbReference type="Proteomes" id="UP000193083">
    <property type="component" value="Unassembled WGS sequence"/>
</dbReference>
<reference evidence="1 2" key="1">
    <citation type="submission" date="2017-04" db="EMBL/GenBank/DDBJ databases">
        <authorList>
            <person name="Afonso C.L."/>
            <person name="Miller P.J."/>
            <person name="Scott M.A."/>
            <person name="Spackman E."/>
            <person name="Goraichik I."/>
            <person name="Dimitrov K.M."/>
            <person name="Suarez D.L."/>
            <person name="Swayne D.E."/>
        </authorList>
    </citation>
    <scope>NUCLEOTIDE SEQUENCE [LARGE SCALE GENOMIC DNA]</scope>
    <source>
        <strain evidence="1 2">B5P</strain>
    </source>
</reference>
<protein>
    <recommendedName>
        <fullName evidence="3">DUF3800 domain-containing protein</fullName>
    </recommendedName>
</protein>
<dbReference type="AlphaFoldDB" id="A0A1X7MN94"/>
<sequence>MVYVAYVDEFGHIGPYVSRDDPRYNDSPIFGLGGFILPSENVRAFSTFFYQLKCKLLDFEIKRDGVAPALWEKKGASLFTTANVTKYRELRSATNRLLNQIEKSGGVIFWKGIQKTKTPADSNAQGLYLSALGRSLQTINAFAASKKGKVFIVMDEHQDRDAILTAASQAMFRPDFPRKHIIEPPFQVESHRYQTCQCADWLCGLIGRLGAFRAKPDEFPEMDWTEKYFAARLEKIAWQPSLKLDTVLPKTDLPQDEAVELAINQANPT</sequence>
<name>A0A1X7MN94_9HYPH</name>
<organism evidence="1 2">
    <name type="scientific">Mesorhizobium australicum</name>
    <dbReference type="NCBI Taxonomy" id="536018"/>
    <lineage>
        <taxon>Bacteria</taxon>
        <taxon>Pseudomonadati</taxon>
        <taxon>Pseudomonadota</taxon>
        <taxon>Alphaproteobacteria</taxon>
        <taxon>Hyphomicrobiales</taxon>
        <taxon>Phyllobacteriaceae</taxon>
        <taxon>Mesorhizobium</taxon>
    </lineage>
</organism>
<dbReference type="InterPro" id="IPR024524">
    <property type="entry name" value="DUF3800"/>
</dbReference>
<dbReference type="EMBL" id="FXBL01000001">
    <property type="protein sequence ID" value="SMH26074.1"/>
    <property type="molecule type" value="Genomic_DNA"/>
</dbReference>
<evidence type="ECO:0008006" key="3">
    <source>
        <dbReference type="Google" id="ProtNLM"/>
    </source>
</evidence>
<keyword evidence="2" id="KW-1185">Reference proteome</keyword>
<dbReference type="RefSeq" id="WP_176247371.1">
    <property type="nucleotide sequence ID" value="NZ_FXBL01000001.1"/>
</dbReference>
<evidence type="ECO:0000313" key="1">
    <source>
        <dbReference type="EMBL" id="SMH26074.1"/>
    </source>
</evidence>
<gene>
    <name evidence="1" type="ORF">SAMN02982922_0011</name>
</gene>